<keyword evidence="2" id="KW-1185">Reference proteome</keyword>
<reference evidence="1" key="1">
    <citation type="submission" date="2018-11" db="EMBL/GenBank/DDBJ databases">
        <authorList>
            <person name="Alioto T."/>
            <person name="Alioto T."/>
        </authorList>
    </citation>
    <scope>NUCLEOTIDE SEQUENCE</scope>
</reference>
<comment type="caution">
    <text evidence="1">The sequence shown here is derived from an EMBL/GenBank/DDBJ whole genome shotgun (WGS) entry which is preliminary data.</text>
</comment>
<proteinExistence type="predicted"/>
<dbReference type="AlphaFoldDB" id="A0A8B6GUN4"/>
<evidence type="ECO:0000313" key="1">
    <source>
        <dbReference type="EMBL" id="VDI69180.1"/>
    </source>
</evidence>
<evidence type="ECO:0000313" key="2">
    <source>
        <dbReference type="Proteomes" id="UP000596742"/>
    </source>
</evidence>
<accession>A0A8B6GUN4</accession>
<organism evidence="1 2">
    <name type="scientific">Mytilus galloprovincialis</name>
    <name type="common">Mediterranean mussel</name>
    <dbReference type="NCBI Taxonomy" id="29158"/>
    <lineage>
        <taxon>Eukaryota</taxon>
        <taxon>Metazoa</taxon>
        <taxon>Spiralia</taxon>
        <taxon>Lophotrochozoa</taxon>
        <taxon>Mollusca</taxon>
        <taxon>Bivalvia</taxon>
        <taxon>Autobranchia</taxon>
        <taxon>Pteriomorphia</taxon>
        <taxon>Mytilida</taxon>
        <taxon>Mytiloidea</taxon>
        <taxon>Mytilidae</taxon>
        <taxon>Mytilinae</taxon>
        <taxon>Mytilus</taxon>
    </lineage>
</organism>
<protein>
    <submittedName>
        <fullName evidence="1">Uncharacterized protein</fullName>
    </submittedName>
</protein>
<dbReference type="Proteomes" id="UP000596742">
    <property type="component" value="Unassembled WGS sequence"/>
</dbReference>
<dbReference type="OrthoDB" id="6152270at2759"/>
<dbReference type="EMBL" id="UYJE01009010">
    <property type="protein sequence ID" value="VDI69180.1"/>
    <property type="molecule type" value="Genomic_DNA"/>
</dbReference>
<name>A0A8B6GUN4_MYTGA</name>
<sequence>MMENSHTTTLMRWRNLTVRVAEKAGCLRFQETARNVSCFDAYLIVKGHSKLRDNPSNSQPDAGKLNLRTYGYGGTGCDYPGRRCGPNYCCCWGF</sequence>
<gene>
    <name evidence="1" type="ORF">MGAL_10B019311</name>
</gene>